<dbReference type="AlphaFoldDB" id="A0A0W8I6S3"/>
<feature type="domain" description="Mycothiol-dependent maleylpyruvate isomerase metal-binding" evidence="1">
    <location>
        <begin position="19"/>
        <end position="85"/>
    </location>
</feature>
<dbReference type="Proteomes" id="UP000054837">
    <property type="component" value="Unassembled WGS sequence"/>
</dbReference>
<dbReference type="SUPFAM" id="SSF109854">
    <property type="entry name" value="DinB/YfiT-like putative metalloenzymes"/>
    <property type="match status" value="1"/>
</dbReference>
<gene>
    <name evidence="2" type="ORF">AVL62_03315</name>
</gene>
<proteinExistence type="predicted"/>
<reference evidence="2 3" key="1">
    <citation type="submission" date="2015-12" db="EMBL/GenBank/DDBJ databases">
        <title>Serinicoccus chungangenesis strain CD08_5 genome sequencing and assembly.</title>
        <authorList>
            <person name="Chander A.M."/>
            <person name="Kaur G."/>
            <person name="Nair G.R."/>
            <person name="Dhawan D.K."/>
            <person name="Kochhar R.K."/>
            <person name="Mayilraj S."/>
            <person name="Bhadada S.K."/>
        </authorList>
    </citation>
    <scope>NUCLEOTIDE SEQUENCE [LARGE SCALE GENOMIC DNA]</scope>
    <source>
        <strain evidence="2 3">CD08_5</strain>
    </source>
</reference>
<dbReference type="InterPro" id="IPR024344">
    <property type="entry name" value="MDMPI_metal-binding"/>
</dbReference>
<evidence type="ECO:0000259" key="1">
    <source>
        <dbReference type="Pfam" id="PF11716"/>
    </source>
</evidence>
<dbReference type="RefSeq" id="WP_058891009.1">
    <property type="nucleotide sequence ID" value="NZ_LQBL01000027.1"/>
</dbReference>
<dbReference type="EMBL" id="LQBL01000027">
    <property type="protein sequence ID" value="KUG54277.1"/>
    <property type="molecule type" value="Genomic_DNA"/>
</dbReference>
<dbReference type="InterPro" id="IPR017519">
    <property type="entry name" value="CHP03085"/>
</dbReference>
<evidence type="ECO:0000313" key="2">
    <source>
        <dbReference type="EMBL" id="KUG54277.1"/>
    </source>
</evidence>
<organism evidence="2 3">
    <name type="scientific">Serinicoccus chungangensis</name>
    <dbReference type="NCBI Taxonomy" id="767452"/>
    <lineage>
        <taxon>Bacteria</taxon>
        <taxon>Bacillati</taxon>
        <taxon>Actinomycetota</taxon>
        <taxon>Actinomycetes</taxon>
        <taxon>Micrococcales</taxon>
        <taxon>Ornithinimicrobiaceae</taxon>
        <taxon>Serinicoccus</taxon>
    </lineage>
</organism>
<dbReference type="InterPro" id="IPR017517">
    <property type="entry name" value="Maleyloyr_isom"/>
</dbReference>
<dbReference type="NCBIfam" id="TIGR03085">
    <property type="entry name" value="TIGR03085 family metal-binding protein"/>
    <property type="match status" value="1"/>
</dbReference>
<keyword evidence="3" id="KW-1185">Reference proteome</keyword>
<sequence length="215" mass="23450">MPHTPDLLRERVATTALRLGPDAPTLCDPWTVRDLLAHLVVRESRVDALPGVGLPVPALQRHTEKVQDRAARRPFEELVDTVRGGPAPWWPTRLPVLDRAVNVAELCIHLEDMARAQPGWEPTALPEGTAEQLWATLRTTGRMLYRSASCGVVAVAPGHGRVALRRPPEGSGTVVLTGAPLELLLHAFGRERVARVGTEGEDRDVQALAAHRRSA</sequence>
<accession>A0A0W8I6S3</accession>
<dbReference type="OrthoDB" id="3268903at2"/>
<evidence type="ECO:0000313" key="3">
    <source>
        <dbReference type="Proteomes" id="UP000054837"/>
    </source>
</evidence>
<comment type="caution">
    <text evidence="2">The sequence shown here is derived from an EMBL/GenBank/DDBJ whole genome shotgun (WGS) entry which is preliminary data.</text>
</comment>
<dbReference type="NCBIfam" id="TIGR03083">
    <property type="entry name" value="maleylpyruvate isomerase family mycothiol-dependent enzyme"/>
    <property type="match status" value="1"/>
</dbReference>
<name>A0A0W8I6S3_9MICO</name>
<dbReference type="GO" id="GO:0046872">
    <property type="term" value="F:metal ion binding"/>
    <property type="evidence" value="ECO:0007669"/>
    <property type="project" value="InterPro"/>
</dbReference>
<protein>
    <recommendedName>
        <fullName evidence="1">Mycothiol-dependent maleylpyruvate isomerase metal-binding domain-containing protein</fullName>
    </recommendedName>
</protein>
<dbReference type="Gene3D" id="1.20.120.450">
    <property type="entry name" value="dinb family like domain"/>
    <property type="match status" value="1"/>
</dbReference>
<dbReference type="Pfam" id="PF11716">
    <property type="entry name" value="MDMPI_N"/>
    <property type="match status" value="1"/>
</dbReference>
<dbReference type="STRING" id="767452.AVL62_03315"/>
<dbReference type="InterPro" id="IPR034660">
    <property type="entry name" value="DinB/YfiT-like"/>
</dbReference>